<protein>
    <recommendedName>
        <fullName evidence="1">Arc-like DNA binding domain-containing protein</fullName>
    </recommendedName>
</protein>
<reference evidence="2 3" key="1">
    <citation type="submission" date="2024-06" db="EMBL/GenBank/DDBJ databases">
        <title>Genomic Encyclopedia of Type Strains, Phase IV (KMG-IV): sequencing the most valuable type-strain genomes for metagenomic binning, comparative biology and taxonomic classification.</title>
        <authorList>
            <person name="Goeker M."/>
        </authorList>
    </citation>
    <scope>NUCLEOTIDE SEQUENCE [LARGE SCALE GENOMIC DNA]</scope>
    <source>
        <strain evidence="2 3">DSM 28102</strain>
    </source>
</reference>
<dbReference type="Gene3D" id="1.10.1220.10">
    <property type="entry name" value="Met repressor-like"/>
    <property type="match status" value="1"/>
</dbReference>
<keyword evidence="3" id="KW-1185">Reference proteome</keyword>
<dbReference type="InterPro" id="IPR005569">
    <property type="entry name" value="Arc_DNA-bd_dom"/>
</dbReference>
<feature type="domain" description="Arc-like DNA binding" evidence="1">
    <location>
        <begin position="10"/>
        <end position="42"/>
    </location>
</feature>
<evidence type="ECO:0000259" key="1">
    <source>
        <dbReference type="Pfam" id="PF03869"/>
    </source>
</evidence>
<evidence type="ECO:0000313" key="3">
    <source>
        <dbReference type="Proteomes" id="UP001549164"/>
    </source>
</evidence>
<dbReference type="EMBL" id="JBEPLY010000013">
    <property type="protein sequence ID" value="MET3601412.1"/>
    <property type="molecule type" value="Genomic_DNA"/>
</dbReference>
<accession>A0ABV2IGW1</accession>
<name>A0ABV2IGW1_9HYPH</name>
<proteinExistence type="predicted"/>
<dbReference type="InterPro" id="IPR010985">
    <property type="entry name" value="Ribbon_hlx_hlx"/>
</dbReference>
<dbReference type="SUPFAM" id="SSF47598">
    <property type="entry name" value="Ribbon-helix-helix"/>
    <property type="match status" value="1"/>
</dbReference>
<dbReference type="RefSeq" id="WP_354435222.1">
    <property type="nucleotide sequence ID" value="NZ_JBEPLY010000013.1"/>
</dbReference>
<organism evidence="2 3">
    <name type="scientific">Martelella mangrovi</name>
    <dbReference type="NCBI Taxonomy" id="1397477"/>
    <lineage>
        <taxon>Bacteria</taxon>
        <taxon>Pseudomonadati</taxon>
        <taxon>Pseudomonadota</taxon>
        <taxon>Alphaproteobacteria</taxon>
        <taxon>Hyphomicrobiales</taxon>
        <taxon>Aurantimonadaceae</taxon>
        <taxon>Martelella</taxon>
    </lineage>
</organism>
<sequence length="117" mass="13101">MADENEVRITLRLPEPLRDRIAAASARNERSMNGEIVATLEDYYPDHMTIGEFFEAWVPKFAAQDDNSGRREVIAEANKAAAASGANFRVVEEEHNGDVVFLVRFTDSDMDNVKIAL</sequence>
<comment type="caution">
    <text evidence="2">The sequence shown here is derived from an EMBL/GenBank/DDBJ whole genome shotgun (WGS) entry which is preliminary data.</text>
</comment>
<dbReference type="Proteomes" id="UP001549164">
    <property type="component" value="Unassembled WGS sequence"/>
</dbReference>
<dbReference type="Pfam" id="PF03869">
    <property type="entry name" value="Arc"/>
    <property type="match status" value="1"/>
</dbReference>
<dbReference type="InterPro" id="IPR013321">
    <property type="entry name" value="Arc_rbn_hlx_hlx"/>
</dbReference>
<gene>
    <name evidence="2" type="ORF">ABID12_003370</name>
</gene>
<evidence type="ECO:0000313" key="2">
    <source>
        <dbReference type="EMBL" id="MET3601412.1"/>
    </source>
</evidence>